<protein>
    <submittedName>
        <fullName evidence="2">Uncharacterized protein</fullName>
    </submittedName>
</protein>
<dbReference type="AlphaFoldDB" id="A0AAV0R4T4"/>
<feature type="compositionally biased region" description="Basic residues" evidence="1">
    <location>
        <begin position="23"/>
        <end position="59"/>
    </location>
</feature>
<feature type="region of interest" description="Disordered" evidence="1">
    <location>
        <begin position="1"/>
        <end position="116"/>
    </location>
</feature>
<proteinExistence type="predicted"/>
<sequence>MHASEAVPLPSQETSPAAGQRPGHLRGHLPRPAHLPHVRHRALRRSPAARRPAHRRHHVSPSPGNLRGRRPAAVNGQMGDGVQARRRREIRQRRRRRERSYSSGGVPGDGYGGGDV</sequence>
<evidence type="ECO:0000313" key="3">
    <source>
        <dbReference type="Proteomes" id="UP001154282"/>
    </source>
</evidence>
<comment type="caution">
    <text evidence="2">The sequence shown here is derived from an EMBL/GenBank/DDBJ whole genome shotgun (WGS) entry which is preliminary data.</text>
</comment>
<reference evidence="2" key="1">
    <citation type="submission" date="2022-08" db="EMBL/GenBank/DDBJ databases">
        <authorList>
            <person name="Gutierrez-Valencia J."/>
        </authorList>
    </citation>
    <scope>NUCLEOTIDE SEQUENCE</scope>
</reference>
<accession>A0AAV0R4T4</accession>
<dbReference type="EMBL" id="CAMGYJ010000010">
    <property type="protein sequence ID" value="CAI0552281.1"/>
    <property type="molecule type" value="Genomic_DNA"/>
</dbReference>
<organism evidence="2 3">
    <name type="scientific">Linum tenue</name>
    <dbReference type="NCBI Taxonomy" id="586396"/>
    <lineage>
        <taxon>Eukaryota</taxon>
        <taxon>Viridiplantae</taxon>
        <taxon>Streptophyta</taxon>
        <taxon>Embryophyta</taxon>
        <taxon>Tracheophyta</taxon>
        <taxon>Spermatophyta</taxon>
        <taxon>Magnoliopsida</taxon>
        <taxon>eudicotyledons</taxon>
        <taxon>Gunneridae</taxon>
        <taxon>Pentapetalae</taxon>
        <taxon>rosids</taxon>
        <taxon>fabids</taxon>
        <taxon>Malpighiales</taxon>
        <taxon>Linaceae</taxon>
        <taxon>Linum</taxon>
    </lineage>
</organism>
<keyword evidence="3" id="KW-1185">Reference proteome</keyword>
<name>A0AAV0R4T4_9ROSI</name>
<feature type="compositionally biased region" description="Gly residues" evidence="1">
    <location>
        <begin position="105"/>
        <end position="116"/>
    </location>
</feature>
<evidence type="ECO:0000313" key="2">
    <source>
        <dbReference type="EMBL" id="CAI0552281.1"/>
    </source>
</evidence>
<dbReference type="Proteomes" id="UP001154282">
    <property type="component" value="Unassembled WGS sequence"/>
</dbReference>
<evidence type="ECO:0000256" key="1">
    <source>
        <dbReference type="SAM" id="MobiDB-lite"/>
    </source>
</evidence>
<gene>
    <name evidence="2" type="ORF">LITE_LOCUS46357</name>
</gene>
<feature type="compositionally biased region" description="Basic residues" evidence="1">
    <location>
        <begin position="84"/>
        <end position="98"/>
    </location>
</feature>